<proteinExistence type="predicted"/>
<evidence type="ECO:0000313" key="3">
    <source>
        <dbReference type="EMBL" id="RLP75994.1"/>
    </source>
</evidence>
<dbReference type="AlphaFoldDB" id="A0A3L7A789"/>
<evidence type="ECO:0000256" key="2">
    <source>
        <dbReference type="SAM" id="SignalP"/>
    </source>
</evidence>
<evidence type="ECO:0000313" key="4">
    <source>
        <dbReference type="Proteomes" id="UP000272503"/>
    </source>
</evidence>
<accession>A0A3L7A789</accession>
<evidence type="ECO:0000256" key="1">
    <source>
        <dbReference type="SAM" id="MobiDB-lite"/>
    </source>
</evidence>
<keyword evidence="4" id="KW-1185">Reference proteome</keyword>
<gene>
    <name evidence="3" type="ORF">D9V32_07500</name>
</gene>
<feature type="signal peptide" evidence="2">
    <location>
        <begin position="1"/>
        <end position="20"/>
    </location>
</feature>
<dbReference type="Proteomes" id="UP000272503">
    <property type="component" value="Unassembled WGS sequence"/>
</dbReference>
<feature type="compositionally biased region" description="Polar residues" evidence="1">
    <location>
        <begin position="34"/>
        <end position="46"/>
    </location>
</feature>
<reference evidence="3 4" key="1">
    <citation type="submission" date="2018-10" db="EMBL/GenBank/DDBJ databases">
        <authorList>
            <person name="Li J."/>
        </authorList>
    </citation>
    <scope>NUCLEOTIDE SEQUENCE [LARGE SCALE GENOMIC DNA]</scope>
    <source>
        <strain evidence="3 4">IF 016277</strain>
    </source>
</reference>
<sequence>MGTGVGATLALLLLAGCAVHEPDDNASLGPGPLPSNQTSASPGTETETPEDSTDAVLVLASVDVDGANVSLSGYVNGIIEDGGSCTYELTSEEGTIEKVERAGAADRSTTSCGVGQIPVEKLPSGTWTARLVYQPVDGSAKPVTSAPESVEVP</sequence>
<comment type="caution">
    <text evidence="3">The sequence shown here is derived from an EMBL/GenBank/DDBJ whole genome shotgun (WGS) entry which is preliminary data.</text>
</comment>
<protein>
    <submittedName>
        <fullName evidence="3">Uncharacterized protein</fullName>
    </submittedName>
</protein>
<feature type="chain" id="PRO_5039233578" evidence="2">
    <location>
        <begin position="21"/>
        <end position="153"/>
    </location>
</feature>
<dbReference type="EMBL" id="RCUX01000005">
    <property type="protein sequence ID" value="RLP75994.1"/>
    <property type="molecule type" value="Genomic_DNA"/>
</dbReference>
<name>A0A3L7A789_9MICO</name>
<feature type="region of interest" description="Disordered" evidence="1">
    <location>
        <begin position="23"/>
        <end position="53"/>
    </location>
</feature>
<keyword evidence="2" id="KW-0732">Signal</keyword>
<organism evidence="3 4">
    <name type="scientific">Mycetocola tolaasinivorans</name>
    <dbReference type="NCBI Taxonomy" id="76635"/>
    <lineage>
        <taxon>Bacteria</taxon>
        <taxon>Bacillati</taxon>
        <taxon>Actinomycetota</taxon>
        <taxon>Actinomycetes</taxon>
        <taxon>Micrococcales</taxon>
        <taxon>Microbacteriaceae</taxon>
        <taxon>Mycetocola</taxon>
    </lineage>
</organism>